<comment type="caution">
    <text evidence="1">The sequence shown here is derived from an EMBL/GenBank/DDBJ whole genome shotgun (WGS) entry which is preliminary data.</text>
</comment>
<evidence type="ECO:0000313" key="1">
    <source>
        <dbReference type="EMBL" id="KAI4343514.1"/>
    </source>
</evidence>
<accession>A0ACB9P3P8</accession>
<gene>
    <name evidence="1" type="ORF">L6164_010854</name>
</gene>
<dbReference type="Proteomes" id="UP000828941">
    <property type="component" value="Chromosome 5"/>
</dbReference>
<evidence type="ECO:0000313" key="2">
    <source>
        <dbReference type="Proteomes" id="UP000828941"/>
    </source>
</evidence>
<reference evidence="1 2" key="1">
    <citation type="journal article" date="2022" name="DNA Res.">
        <title>Chromosomal-level genome assembly of the orchid tree Bauhinia variegata (Leguminosae; Cercidoideae) supports the allotetraploid origin hypothesis of Bauhinia.</title>
        <authorList>
            <person name="Zhong Y."/>
            <person name="Chen Y."/>
            <person name="Zheng D."/>
            <person name="Pang J."/>
            <person name="Liu Y."/>
            <person name="Luo S."/>
            <person name="Meng S."/>
            <person name="Qian L."/>
            <person name="Wei D."/>
            <person name="Dai S."/>
            <person name="Zhou R."/>
        </authorList>
    </citation>
    <scope>NUCLEOTIDE SEQUENCE [LARGE SCALE GENOMIC DNA]</scope>
    <source>
        <strain evidence="1">BV-YZ2020</strain>
    </source>
</reference>
<sequence length="74" mass="8407">MERKSLGLFVLLLIALATQEVVVQTEGRMCQSQSHMFKGPCVHDHNCALVCRNEAFSGGRCRGFRRRCFCTRLC</sequence>
<proteinExistence type="predicted"/>
<dbReference type="EMBL" id="CM039430">
    <property type="protein sequence ID" value="KAI4343514.1"/>
    <property type="molecule type" value="Genomic_DNA"/>
</dbReference>
<organism evidence="1 2">
    <name type="scientific">Bauhinia variegata</name>
    <name type="common">Purple orchid tree</name>
    <name type="synonym">Phanera variegata</name>
    <dbReference type="NCBI Taxonomy" id="167791"/>
    <lineage>
        <taxon>Eukaryota</taxon>
        <taxon>Viridiplantae</taxon>
        <taxon>Streptophyta</taxon>
        <taxon>Embryophyta</taxon>
        <taxon>Tracheophyta</taxon>
        <taxon>Spermatophyta</taxon>
        <taxon>Magnoliopsida</taxon>
        <taxon>eudicotyledons</taxon>
        <taxon>Gunneridae</taxon>
        <taxon>Pentapetalae</taxon>
        <taxon>rosids</taxon>
        <taxon>fabids</taxon>
        <taxon>Fabales</taxon>
        <taxon>Fabaceae</taxon>
        <taxon>Cercidoideae</taxon>
        <taxon>Cercideae</taxon>
        <taxon>Bauhiniinae</taxon>
        <taxon>Bauhinia</taxon>
    </lineage>
</organism>
<keyword evidence="2" id="KW-1185">Reference proteome</keyword>
<protein>
    <submittedName>
        <fullName evidence="1">Uncharacterized protein</fullName>
    </submittedName>
</protein>
<name>A0ACB9P3P8_BAUVA</name>